<dbReference type="Pfam" id="PF00326">
    <property type="entry name" value="Peptidase_S9"/>
    <property type="match status" value="1"/>
</dbReference>
<dbReference type="Proteomes" id="UP000243498">
    <property type="component" value="Unassembled WGS sequence"/>
</dbReference>
<dbReference type="Gene3D" id="3.40.50.1820">
    <property type="entry name" value="alpha/beta hydrolase"/>
    <property type="match status" value="1"/>
</dbReference>
<comment type="caution">
    <text evidence="4">The sequence shown here is derived from an EMBL/GenBank/DDBJ whole genome shotgun (WGS) entry which is preliminary data.</text>
</comment>
<feature type="region of interest" description="Disordered" evidence="2">
    <location>
        <begin position="526"/>
        <end position="557"/>
    </location>
</feature>
<dbReference type="InterPro" id="IPR001375">
    <property type="entry name" value="Peptidase_S9_cat"/>
</dbReference>
<dbReference type="SUPFAM" id="SSF53474">
    <property type="entry name" value="alpha/beta-Hydrolases"/>
    <property type="match status" value="1"/>
</dbReference>
<keyword evidence="5" id="KW-1185">Reference proteome</keyword>
<dbReference type="GO" id="GO:0008236">
    <property type="term" value="F:serine-type peptidase activity"/>
    <property type="evidence" value="ECO:0007669"/>
    <property type="project" value="InterPro"/>
</dbReference>
<evidence type="ECO:0000313" key="4">
    <source>
        <dbReference type="EMBL" id="OAA34682.1"/>
    </source>
</evidence>
<evidence type="ECO:0000259" key="3">
    <source>
        <dbReference type="Pfam" id="PF00326"/>
    </source>
</evidence>
<feature type="compositionally biased region" description="Low complexity" evidence="2">
    <location>
        <begin position="541"/>
        <end position="557"/>
    </location>
</feature>
<evidence type="ECO:0000256" key="1">
    <source>
        <dbReference type="ARBA" id="ARBA00022801"/>
    </source>
</evidence>
<dbReference type="AlphaFoldDB" id="A0A166WFS2"/>
<feature type="domain" description="Peptidase S9 prolyl oligopeptidase catalytic" evidence="3">
    <location>
        <begin position="85"/>
        <end position="226"/>
    </location>
</feature>
<dbReference type="PANTHER" id="PTHR48081:SF6">
    <property type="entry name" value="PEPTIDASE S9 PROLYL OLIGOPEPTIDASE CATALYTIC DOMAIN-CONTAINING PROTEIN"/>
    <property type="match status" value="1"/>
</dbReference>
<dbReference type="PANTHER" id="PTHR48081">
    <property type="entry name" value="AB HYDROLASE SUPERFAMILY PROTEIN C4A8.06C"/>
    <property type="match status" value="1"/>
</dbReference>
<dbReference type="InterPro" id="IPR029058">
    <property type="entry name" value="AB_hydrolase_fold"/>
</dbReference>
<dbReference type="GO" id="GO:0006508">
    <property type="term" value="P:proteolysis"/>
    <property type="evidence" value="ECO:0007669"/>
    <property type="project" value="InterPro"/>
</dbReference>
<dbReference type="EMBL" id="AZHC01000049">
    <property type="protein sequence ID" value="OAA34682.1"/>
    <property type="molecule type" value="Genomic_DNA"/>
</dbReference>
<gene>
    <name evidence="4" type="ORF">NOR_08311</name>
</gene>
<sequence length="884" mass="99436">MILEKFSASKPNGIGVLVVPGGGYEFISYEKEGAAPARWLNDRGYDAWVLTYTIADAEKGEPISPKPQDDVRTALEEIRHGHRLKKLGIWGWSAGGHLSALTVTDQDSKLDFAILAYPVITMEQGITHPGSRRNLIGDNPSTDVEEELSAHKRVTNETPPVFLFHTANDEKVSIENSRSFAKAMRRHNRPHFLHTLPDGPHGIGLALDDPKRSWTDKLDDWLKSLISNPRSLDQRKAIFRLHLVQDDPVIIKEGDDDDEMNPCISTGAIFQQEYFIREDRVGKQLIKEAMIFTARGHSRKKEDDADAFMRLPDREIVGCINDIGIYFTVEDWQRLNTGQIQDMFEWTRSGFRASVARVDACSYKDFLPSLPSPARQLGSFSSAWDSFAGCSEGSDGKRSRAVQVLADRSPDWRFFQGEAFSSRGIGETDQMWGVARVPRTRYGPVNIGTNLLVTCISYISLDIADCQPFRQLLRAMSPHIFTTNDNTDCVENTELYSPSDQIPKADSKATNELWGLVARKISTMSTGGTKKVGRTRRDGTSSKSTTSGTSSSVLRSTAASEAAESEITLGGTWTHSRTITPRSSKFAELILNPRRIFVHYTNAIHSANIWVDMEDTNVSKLAAEYKEMRGYNLCETEFASLAMEFLLRREWRSSGTQEDRLWRADRMLELVSPPKESAHWRKPPILNDCMLDHVEWTWDVRPDCSYWLSVKGFNPAYRFQIQNCTFVRDWITCPYFSVEFKRDGESEDVAVAQVTAAASLSLYNRYHLHSEAQKAKPAICSDSTAIRHYSLIFVGPKFVFWVLQPDIADGKWNGCTMKRLAGADASDEYGVRQLIDWINEIHRWGLSIHAGSCQRDMKAILNVGGVRTSDIHSTGLELDQSTGA</sequence>
<evidence type="ECO:0000256" key="2">
    <source>
        <dbReference type="SAM" id="MobiDB-lite"/>
    </source>
</evidence>
<dbReference type="OrthoDB" id="5426911at2759"/>
<keyword evidence="1" id="KW-0378">Hydrolase</keyword>
<proteinExistence type="predicted"/>
<dbReference type="InterPro" id="IPR050300">
    <property type="entry name" value="GDXG_lipolytic_enzyme"/>
</dbReference>
<reference evidence="4 5" key="1">
    <citation type="journal article" date="2016" name="Genome Biol. Evol.">
        <title>Divergent and convergent evolution of fungal pathogenicity.</title>
        <authorList>
            <person name="Shang Y."/>
            <person name="Xiao G."/>
            <person name="Zheng P."/>
            <person name="Cen K."/>
            <person name="Zhan S."/>
            <person name="Wang C."/>
        </authorList>
    </citation>
    <scope>NUCLEOTIDE SEQUENCE [LARGE SCALE GENOMIC DNA]</scope>
    <source>
        <strain evidence="4 5">RCEF 4871</strain>
    </source>
</reference>
<organism evidence="4 5">
    <name type="scientific">Metarhizium rileyi (strain RCEF 4871)</name>
    <name type="common">Nomuraea rileyi</name>
    <dbReference type="NCBI Taxonomy" id="1649241"/>
    <lineage>
        <taxon>Eukaryota</taxon>
        <taxon>Fungi</taxon>
        <taxon>Dikarya</taxon>
        <taxon>Ascomycota</taxon>
        <taxon>Pezizomycotina</taxon>
        <taxon>Sordariomycetes</taxon>
        <taxon>Hypocreomycetidae</taxon>
        <taxon>Hypocreales</taxon>
        <taxon>Clavicipitaceae</taxon>
        <taxon>Metarhizium</taxon>
    </lineage>
</organism>
<protein>
    <submittedName>
        <fullName evidence="4">Peptidase S9, prolyl oligopeptidase, catalytic domain protein</fullName>
    </submittedName>
</protein>
<name>A0A166WFS2_METRR</name>
<evidence type="ECO:0000313" key="5">
    <source>
        <dbReference type="Proteomes" id="UP000243498"/>
    </source>
</evidence>
<accession>A0A166WFS2</accession>